<gene>
    <name evidence="2" type="ORF">CHK_1676</name>
</gene>
<evidence type="ECO:0000313" key="2">
    <source>
        <dbReference type="EMBL" id="KKI50750.1"/>
    </source>
</evidence>
<protein>
    <recommendedName>
        <fullName evidence="4">DUF3021 domain-containing protein</fullName>
    </recommendedName>
</protein>
<accession>A0A0M2NKH6</accession>
<evidence type="ECO:0000256" key="1">
    <source>
        <dbReference type="SAM" id="Phobius"/>
    </source>
</evidence>
<evidence type="ECO:0000313" key="3">
    <source>
        <dbReference type="Proteomes" id="UP000034076"/>
    </source>
</evidence>
<keyword evidence="1" id="KW-0472">Membrane</keyword>
<keyword evidence="1" id="KW-1133">Transmembrane helix</keyword>
<reference evidence="2 3" key="1">
    <citation type="submission" date="2015-04" db="EMBL/GenBank/DDBJ databases">
        <title>Draft genome sequence of bacteremic isolate Catabacter hongkongensis type strain HKU16T.</title>
        <authorList>
            <person name="Lau S.K."/>
            <person name="Teng J.L."/>
            <person name="Huang Y."/>
            <person name="Curreem S.O."/>
            <person name="Tsui S.K."/>
            <person name="Woo P.C."/>
        </authorList>
    </citation>
    <scope>NUCLEOTIDE SEQUENCE [LARGE SCALE GENOMIC DNA]</scope>
    <source>
        <strain evidence="2 3">HKU16</strain>
    </source>
</reference>
<feature type="transmembrane region" description="Helical" evidence="1">
    <location>
        <begin position="66"/>
        <end position="87"/>
    </location>
</feature>
<dbReference type="EMBL" id="LAYJ01000101">
    <property type="protein sequence ID" value="KKI50750.1"/>
    <property type="molecule type" value="Genomic_DNA"/>
</dbReference>
<dbReference type="Pfam" id="PF11457">
    <property type="entry name" value="DUF3021"/>
    <property type="match status" value="1"/>
</dbReference>
<feature type="transmembrane region" description="Helical" evidence="1">
    <location>
        <begin position="9"/>
        <end position="28"/>
    </location>
</feature>
<keyword evidence="3" id="KW-1185">Reference proteome</keyword>
<dbReference type="RefSeq" id="WP_046443552.1">
    <property type="nucleotide sequence ID" value="NZ_LAYJ01000101.1"/>
</dbReference>
<comment type="caution">
    <text evidence="2">The sequence shown here is derived from an EMBL/GenBank/DDBJ whole genome shotgun (WGS) entry which is preliminary data.</text>
</comment>
<dbReference type="Proteomes" id="UP000034076">
    <property type="component" value="Unassembled WGS sequence"/>
</dbReference>
<name>A0A0M2NKH6_9FIRM</name>
<organism evidence="2 3">
    <name type="scientific">Christensenella hongkongensis</name>
    <dbReference type="NCBI Taxonomy" id="270498"/>
    <lineage>
        <taxon>Bacteria</taxon>
        <taxon>Bacillati</taxon>
        <taxon>Bacillota</taxon>
        <taxon>Clostridia</taxon>
        <taxon>Christensenellales</taxon>
        <taxon>Christensenellaceae</taxon>
        <taxon>Christensenella</taxon>
    </lineage>
</organism>
<dbReference type="AlphaFoldDB" id="A0A0M2NKH6"/>
<sequence>MVQEWFKNFFSTAAVTIFLIMLAGIITGDDSVKMISLISAIVANLIIHLGLIGIRKISSVYYFLEMLLEFAYVLGVVLLTGFLSGWFLTTPVWVTLTITVIVFVAACLIDVVHINKDIEDINKQIAQRNG</sequence>
<feature type="transmembrane region" description="Helical" evidence="1">
    <location>
        <begin position="93"/>
        <end position="114"/>
    </location>
</feature>
<dbReference type="STRING" id="270498.CHK_1676"/>
<dbReference type="InterPro" id="IPR021560">
    <property type="entry name" value="DUF3021"/>
</dbReference>
<proteinExistence type="predicted"/>
<keyword evidence="1" id="KW-0812">Transmembrane</keyword>
<evidence type="ECO:0008006" key="4">
    <source>
        <dbReference type="Google" id="ProtNLM"/>
    </source>
</evidence>
<feature type="transmembrane region" description="Helical" evidence="1">
    <location>
        <begin position="34"/>
        <end position="54"/>
    </location>
</feature>